<evidence type="ECO:0000313" key="3">
    <source>
        <dbReference type="Proteomes" id="UP000077202"/>
    </source>
</evidence>
<dbReference type="GO" id="GO:0005886">
    <property type="term" value="C:plasma membrane"/>
    <property type="evidence" value="ECO:0007669"/>
    <property type="project" value="TreeGrafter"/>
</dbReference>
<dbReference type="EMBL" id="LVLJ01002264">
    <property type="protein sequence ID" value="OAE26006.1"/>
    <property type="molecule type" value="Genomic_DNA"/>
</dbReference>
<dbReference type="PANTHER" id="PTHR34806">
    <property type="entry name" value="HIGH-AFFINITY NITRATE TRANSPORTER 3.2"/>
    <property type="match status" value="1"/>
</dbReference>
<keyword evidence="1" id="KW-0812">Transmembrane</keyword>
<protein>
    <recommendedName>
        <fullName evidence="4">High-affinity nitrate transporter</fullName>
    </recommendedName>
</protein>
<evidence type="ECO:0000313" key="2">
    <source>
        <dbReference type="EMBL" id="OAE26006.1"/>
    </source>
</evidence>
<feature type="transmembrane region" description="Helical" evidence="1">
    <location>
        <begin position="300"/>
        <end position="319"/>
    </location>
</feature>
<evidence type="ECO:0000256" key="1">
    <source>
        <dbReference type="SAM" id="Phobius"/>
    </source>
</evidence>
<evidence type="ECO:0008006" key="4">
    <source>
        <dbReference type="Google" id="ProtNLM"/>
    </source>
</evidence>
<keyword evidence="1" id="KW-0472">Membrane</keyword>
<comment type="caution">
    <text evidence="2">The sequence shown here is derived from an EMBL/GenBank/DDBJ whole genome shotgun (WGS) entry which is preliminary data.</text>
</comment>
<sequence length="331" mass="36055">MAVGTANQNAAFRSKQGSTLSFTSEGWSRFRHRSPQNCMPFDSSRLSFSFSPEVSSDSLRSGSKLLVCSESRLDLHRKSTLRSWGVVCLLQIQPRLESSSLSAIRHHSAAAAATRSQALFAMAPAMGQSLLCGAWVLFALLSFVDATVLFSTLPRTLAVEDEIQNQVPAMGLAKAGDDHLVIRWVLNATTQEPAAPGLDASYEKVSLKLCYAPVSQVERGWRKKNDDLHKDKTCSKAIATQKYTSLGNSTVWRITKDVPGAVYFVRAYVLNSNGTQVAYGQTRNLITIEPISGRHASIDVAAAIFSAFSVGSLIFFLALENMRGKRSSGNK</sequence>
<keyword evidence="3" id="KW-1185">Reference proteome</keyword>
<dbReference type="Proteomes" id="UP000077202">
    <property type="component" value="Unassembled WGS sequence"/>
</dbReference>
<dbReference type="PANTHER" id="PTHR34806:SF1">
    <property type="entry name" value="HIGH-AFFINITY NITRATE TRANSPORTER 3.1"/>
    <property type="match status" value="1"/>
</dbReference>
<dbReference type="GO" id="GO:0015112">
    <property type="term" value="F:nitrate transmembrane transporter activity"/>
    <property type="evidence" value="ECO:0007669"/>
    <property type="project" value="TreeGrafter"/>
</dbReference>
<name>A0A176W1D3_MARPO</name>
<dbReference type="GO" id="GO:0010167">
    <property type="term" value="P:response to nitrate"/>
    <property type="evidence" value="ECO:0007669"/>
    <property type="project" value="InterPro"/>
</dbReference>
<dbReference type="AlphaFoldDB" id="A0A176W1D3"/>
<organism evidence="2 3">
    <name type="scientific">Marchantia polymorpha subsp. ruderalis</name>
    <dbReference type="NCBI Taxonomy" id="1480154"/>
    <lineage>
        <taxon>Eukaryota</taxon>
        <taxon>Viridiplantae</taxon>
        <taxon>Streptophyta</taxon>
        <taxon>Embryophyta</taxon>
        <taxon>Marchantiophyta</taxon>
        <taxon>Marchantiopsida</taxon>
        <taxon>Marchantiidae</taxon>
        <taxon>Marchantiales</taxon>
        <taxon>Marchantiaceae</taxon>
        <taxon>Marchantia</taxon>
    </lineage>
</organism>
<gene>
    <name evidence="2" type="ORF">AXG93_4601s1050</name>
</gene>
<keyword evidence="1" id="KW-1133">Transmembrane helix</keyword>
<dbReference type="InterPro" id="IPR016605">
    <property type="entry name" value="Transptr_NO3_Nar2"/>
</dbReference>
<proteinExistence type="predicted"/>
<dbReference type="Pfam" id="PF16974">
    <property type="entry name" value="NAR2"/>
    <property type="match status" value="1"/>
</dbReference>
<accession>A0A176W1D3</accession>
<reference evidence="2" key="1">
    <citation type="submission" date="2016-03" db="EMBL/GenBank/DDBJ databases">
        <title>Mechanisms controlling the formation of the plant cell surface in tip-growing cells are functionally conserved among land plants.</title>
        <authorList>
            <person name="Honkanen S."/>
            <person name="Jones V.A."/>
            <person name="Morieri G."/>
            <person name="Champion C."/>
            <person name="Hetherington A.J."/>
            <person name="Kelly S."/>
            <person name="Saint-Marcoux D."/>
            <person name="Proust H."/>
            <person name="Prescott H."/>
            <person name="Dolan L."/>
        </authorList>
    </citation>
    <scope>NUCLEOTIDE SEQUENCE [LARGE SCALE GENOMIC DNA]</scope>
    <source>
        <tissue evidence="2">Whole gametophyte</tissue>
    </source>
</reference>